<feature type="compositionally biased region" description="Acidic residues" evidence="1">
    <location>
        <begin position="450"/>
        <end position="473"/>
    </location>
</feature>
<accession>A0A0A1WSM8</accession>
<feature type="region of interest" description="Disordered" evidence="1">
    <location>
        <begin position="447"/>
        <end position="485"/>
    </location>
</feature>
<proteinExistence type="predicted"/>
<evidence type="ECO:0000313" key="2">
    <source>
        <dbReference type="EMBL" id="JAD01807.1"/>
    </source>
</evidence>
<protein>
    <submittedName>
        <fullName evidence="2">ATP-dependent zinc metalloprotease FtsH</fullName>
    </submittedName>
</protein>
<dbReference type="AlphaFoldDB" id="A0A0A1WSM8"/>
<dbReference type="Gene3D" id="1.25.40.10">
    <property type="entry name" value="Tetratricopeptide repeat domain"/>
    <property type="match status" value="1"/>
</dbReference>
<keyword evidence="2" id="KW-0482">Metalloprotease</keyword>
<name>A0A0A1WSM8_ZEUCU</name>
<reference evidence="2" key="2">
    <citation type="journal article" date="2015" name="Gigascience">
        <title>Reconstructing a comprehensive transcriptome assembly of a white-pupal translocated strain of the pest fruit fly Bactrocera cucurbitae.</title>
        <authorList>
            <person name="Sim S.B."/>
            <person name="Calla B."/>
            <person name="Hall B."/>
            <person name="DeRego T."/>
            <person name="Geib S.M."/>
        </authorList>
    </citation>
    <scope>NUCLEOTIDE SEQUENCE</scope>
</reference>
<dbReference type="EMBL" id="GBXI01012485">
    <property type="protein sequence ID" value="JAD01807.1"/>
    <property type="molecule type" value="Transcribed_RNA"/>
</dbReference>
<organism evidence="2">
    <name type="scientific">Zeugodacus cucurbitae</name>
    <name type="common">Melon fruit fly</name>
    <name type="synonym">Bactrocera cucurbitae</name>
    <dbReference type="NCBI Taxonomy" id="28588"/>
    <lineage>
        <taxon>Eukaryota</taxon>
        <taxon>Metazoa</taxon>
        <taxon>Ecdysozoa</taxon>
        <taxon>Arthropoda</taxon>
        <taxon>Hexapoda</taxon>
        <taxon>Insecta</taxon>
        <taxon>Pterygota</taxon>
        <taxon>Neoptera</taxon>
        <taxon>Endopterygota</taxon>
        <taxon>Diptera</taxon>
        <taxon>Brachycera</taxon>
        <taxon>Muscomorpha</taxon>
        <taxon>Tephritoidea</taxon>
        <taxon>Tephritidae</taxon>
        <taxon>Zeugodacus</taxon>
        <taxon>Zeugodacus</taxon>
    </lineage>
</organism>
<gene>
    <name evidence="2" type="primary">ftsH_0</name>
    <name evidence="2" type="ORF">g.8441</name>
</gene>
<dbReference type="InterPro" id="IPR011990">
    <property type="entry name" value="TPR-like_helical_dom_sf"/>
</dbReference>
<dbReference type="SUPFAM" id="SSF48452">
    <property type="entry name" value="TPR-like"/>
    <property type="match status" value="1"/>
</dbReference>
<dbReference type="GO" id="GO:0006508">
    <property type="term" value="P:proteolysis"/>
    <property type="evidence" value="ECO:0007669"/>
    <property type="project" value="UniProtKB-KW"/>
</dbReference>
<reference evidence="2" key="1">
    <citation type="submission" date="2014-11" db="EMBL/GenBank/DDBJ databases">
        <authorList>
            <person name="Geib S."/>
        </authorList>
    </citation>
    <scope>NUCLEOTIDE SEQUENCE</scope>
</reference>
<keyword evidence="2" id="KW-0645">Protease</keyword>
<keyword evidence="2" id="KW-0378">Hydrolase</keyword>
<evidence type="ECO:0000256" key="1">
    <source>
        <dbReference type="SAM" id="MobiDB-lite"/>
    </source>
</evidence>
<sequence>MTSGKAYLKRKMAGVEIEHLNITEAKRVEHHLYETLQSELCFEGCMTCAKYFEFLVCEENELMTDKFINQRMLVNKTELLKLYETCKAAELVSKLKTCLSRKSTYELIYQAWNIAKSLPDAFYWFTKSFLEIIIVIADSFGVNDVLCCEFRAKIYTHYAVFYMQRRAHDFQKEIKYFEKALSLSRAKDWRTDNITRVFDEKNLHEFVGVNFASVLFKSAMAFIHTDPRYGIEQADRSIKCIAEVGQLKLKILVVKAILVKARLLIEISNYKEAMKNLRTAERYVTGEKTSEFQKVRCEINICKGICYENLGNTSYAMAKLKLAVLLARHLELNKQLGLSLLQIAKIYMKTPNKYYLAENALREARDVFQEENESENKICVKYMFALLQTEVNHKSFIDLIKQSEFNYCDLYKLRQWKYQAKPFWKRRGLITFIKSYTTMSLLSRITSDLPSDESEEIEEQTTEISESESEEMSSDPLDCLLNEYK</sequence>
<dbReference type="GO" id="GO:0008237">
    <property type="term" value="F:metallopeptidase activity"/>
    <property type="evidence" value="ECO:0007669"/>
    <property type="project" value="UniProtKB-KW"/>
</dbReference>